<reference evidence="3" key="1">
    <citation type="journal article" date="2022" name="Microbiol. Resour. Announc.">
        <title>Draft Genome Sequence of a Methanogenic Archaeon from West Spitsbergen Permafrost.</title>
        <authorList>
            <person name="Trubitsyn V."/>
            <person name="Rivkina E."/>
            <person name="Shcherbakova V."/>
        </authorList>
    </citation>
    <scope>NUCLEOTIDE SEQUENCE [LARGE SCALE GENOMIC DNA]</scope>
    <source>
        <strain evidence="3">VT</strain>
    </source>
</reference>
<feature type="transmembrane region" description="Helical" evidence="1">
    <location>
        <begin position="110"/>
        <end position="130"/>
    </location>
</feature>
<evidence type="ECO:0000313" key="3">
    <source>
        <dbReference type="Proteomes" id="UP000825933"/>
    </source>
</evidence>
<feature type="transmembrane region" description="Helical" evidence="1">
    <location>
        <begin position="177"/>
        <end position="198"/>
    </location>
</feature>
<dbReference type="AlphaFoldDB" id="A0A8T5USL5"/>
<evidence type="ECO:0000313" key="2">
    <source>
        <dbReference type="EMBL" id="MBZ2165117.1"/>
    </source>
</evidence>
<keyword evidence="1" id="KW-1133">Transmembrane helix</keyword>
<keyword evidence="1" id="KW-0812">Transmembrane</keyword>
<keyword evidence="3" id="KW-1185">Reference proteome</keyword>
<organism evidence="2 3">
    <name type="scientific">Methanobacterium spitsbergense</name>
    <dbReference type="NCBI Taxonomy" id="2874285"/>
    <lineage>
        <taxon>Archaea</taxon>
        <taxon>Methanobacteriati</taxon>
        <taxon>Methanobacteriota</taxon>
        <taxon>Methanomada group</taxon>
        <taxon>Methanobacteria</taxon>
        <taxon>Methanobacteriales</taxon>
        <taxon>Methanobacteriaceae</taxon>
        <taxon>Methanobacterium</taxon>
    </lineage>
</organism>
<feature type="transmembrane region" description="Helical" evidence="1">
    <location>
        <begin position="20"/>
        <end position="39"/>
    </location>
</feature>
<name>A0A8T5USL5_9EURY</name>
<feature type="transmembrane region" description="Helical" evidence="1">
    <location>
        <begin position="86"/>
        <end position="104"/>
    </location>
</feature>
<dbReference type="EMBL" id="JAIOUQ010000003">
    <property type="protein sequence ID" value="MBZ2165117.1"/>
    <property type="molecule type" value="Genomic_DNA"/>
</dbReference>
<keyword evidence="1" id="KW-0472">Membrane</keyword>
<dbReference type="SUPFAM" id="SSF48317">
    <property type="entry name" value="Acid phosphatase/Vanadium-dependent haloperoxidase"/>
    <property type="match status" value="1"/>
</dbReference>
<dbReference type="Proteomes" id="UP000825933">
    <property type="component" value="Unassembled WGS sequence"/>
</dbReference>
<proteinExistence type="predicted"/>
<evidence type="ECO:0000256" key="1">
    <source>
        <dbReference type="SAM" id="Phobius"/>
    </source>
</evidence>
<gene>
    <name evidence="2" type="ORF">K8N75_03550</name>
</gene>
<comment type="caution">
    <text evidence="2">The sequence shown here is derived from an EMBL/GenBank/DDBJ whole genome shotgun (WGS) entry which is preliminary data.</text>
</comment>
<dbReference type="InterPro" id="IPR036938">
    <property type="entry name" value="PAP2/HPO_sf"/>
</dbReference>
<sequence>MENQQDQKFEQRFAKFISTITQPPLVSIPTFAIINYFLLGFNNSIFVTLICFIFGAFLPVLTSLTLIRKMKIDLDITDRSKRTLPLILAVCSYIIGFFVLYALSAPALTSALMFVYFSNTVIILLINFSWKISIHAMGVAGPTAALIYLFGIPGVIFGLIIPLVMWSRVKLSKHTPYQVLAGAVLGLIFTGVQLYYIVPLV</sequence>
<feature type="transmembrane region" description="Helical" evidence="1">
    <location>
        <begin position="45"/>
        <end position="66"/>
    </location>
</feature>
<protein>
    <submittedName>
        <fullName evidence="2">PAP2 family protein</fullName>
    </submittedName>
</protein>
<feature type="transmembrane region" description="Helical" evidence="1">
    <location>
        <begin position="142"/>
        <end position="165"/>
    </location>
</feature>
<accession>A0A8T5USL5</accession>